<dbReference type="PANTHER" id="PTHR38781">
    <property type="entry name" value="ANTITOXIN DINJ-RELATED"/>
    <property type="match status" value="1"/>
</dbReference>
<comment type="caution">
    <text evidence="3">The sequence shown here is derived from an EMBL/GenBank/DDBJ whole genome shotgun (WGS) entry which is preliminary data.</text>
</comment>
<dbReference type="PIRSF" id="PIRSF003108">
    <property type="entry name" value="DinJ"/>
    <property type="match status" value="1"/>
</dbReference>
<gene>
    <name evidence="4" type="ORF">DW021_03200</name>
    <name evidence="3" type="ORF">DWW07_03250</name>
    <name evidence="5" type="ORF">EAI82_02895</name>
</gene>
<evidence type="ECO:0000313" key="8">
    <source>
        <dbReference type="Proteomes" id="UP000293506"/>
    </source>
</evidence>
<organism evidence="3 6">
    <name type="scientific">Blautia obeum</name>
    <dbReference type="NCBI Taxonomy" id="40520"/>
    <lineage>
        <taxon>Bacteria</taxon>
        <taxon>Bacillati</taxon>
        <taxon>Bacillota</taxon>
        <taxon>Clostridia</taxon>
        <taxon>Lachnospirales</taxon>
        <taxon>Lachnospiraceae</taxon>
        <taxon>Blautia</taxon>
    </lineage>
</organism>
<dbReference type="RefSeq" id="WP_005422165.1">
    <property type="nucleotide sequence ID" value="NZ_CP176627.1"/>
</dbReference>
<protein>
    <submittedName>
        <fullName evidence="3">Type II toxin-antitoxin system RelB/DinJ family antitoxin</fullName>
    </submittedName>
</protein>
<dbReference type="PANTHER" id="PTHR38781:SF1">
    <property type="entry name" value="ANTITOXIN DINJ-RELATED"/>
    <property type="match status" value="1"/>
</dbReference>
<dbReference type="EMBL" id="RCXQ01000002">
    <property type="protein sequence ID" value="RYT68169.1"/>
    <property type="molecule type" value="Genomic_DNA"/>
</dbReference>
<dbReference type="InterPro" id="IPR026262">
    <property type="entry name" value="DinJ"/>
</dbReference>
<dbReference type="GO" id="GO:0006355">
    <property type="term" value="P:regulation of DNA-templated transcription"/>
    <property type="evidence" value="ECO:0007669"/>
    <property type="project" value="InterPro"/>
</dbReference>
<dbReference type="GO" id="GO:0000987">
    <property type="term" value="F:cis-regulatory region sequence-specific DNA binding"/>
    <property type="evidence" value="ECO:0007669"/>
    <property type="project" value="InterPro"/>
</dbReference>
<evidence type="ECO:0000313" key="4">
    <source>
        <dbReference type="EMBL" id="RHL49366.1"/>
    </source>
</evidence>
<dbReference type="GeneID" id="79804530"/>
<sequence length="89" mass="10363">MANISIRMEDKLKQQAEELFSDLGMNLTTAITIFVKQSIREQRIPFEITRETLNRETLAALREVEKMKRNPSLGKSFDDVDTMMEDLLK</sequence>
<evidence type="ECO:0000313" key="5">
    <source>
        <dbReference type="EMBL" id="RYT68169.1"/>
    </source>
</evidence>
<dbReference type="GO" id="GO:0006351">
    <property type="term" value="P:DNA-templated transcription"/>
    <property type="evidence" value="ECO:0007669"/>
    <property type="project" value="TreeGrafter"/>
</dbReference>
<dbReference type="Gene3D" id="1.10.1220.10">
    <property type="entry name" value="Met repressor-like"/>
    <property type="match status" value="1"/>
</dbReference>
<evidence type="ECO:0000256" key="1">
    <source>
        <dbReference type="ARBA" id="ARBA00010562"/>
    </source>
</evidence>
<dbReference type="Pfam" id="PF04221">
    <property type="entry name" value="RelB"/>
    <property type="match status" value="1"/>
</dbReference>
<keyword evidence="2" id="KW-1277">Toxin-antitoxin system</keyword>
<comment type="similarity">
    <text evidence="1">Belongs to the RelB/DinJ antitoxin family.</text>
</comment>
<evidence type="ECO:0000313" key="7">
    <source>
        <dbReference type="Proteomes" id="UP000285897"/>
    </source>
</evidence>
<evidence type="ECO:0000313" key="3">
    <source>
        <dbReference type="EMBL" id="RGV65581.1"/>
    </source>
</evidence>
<name>A0A395X9D2_9FIRM</name>
<reference evidence="5 8" key="2">
    <citation type="journal article" date="2019" name="Science, e1252229">
        <title>Invertible promoters mediate bacterial phase variation, antibiotic resistance, and host adaptation in the gut.</title>
        <authorList>
            <person name="Jiang X."/>
            <person name="Hall A.B."/>
            <person name="Arthur T.D."/>
            <person name="Plichta D.R."/>
            <person name="Covington C.T."/>
            <person name="Poyet M."/>
            <person name="Crothers J."/>
            <person name="Moses P.L."/>
            <person name="Tolonen A.C."/>
            <person name="Vlamakis H."/>
            <person name="Alm E.J."/>
            <person name="Xavier R.J."/>
        </authorList>
    </citation>
    <scope>NUCLEOTIDE SEQUENCE [LARGE SCALE GENOMIC DNA]</scope>
    <source>
        <strain evidence="5">Af_0058</strain>
        <strain evidence="8">af_0058</strain>
    </source>
</reference>
<dbReference type="EMBL" id="QROS01000002">
    <property type="protein sequence ID" value="RHL49366.1"/>
    <property type="molecule type" value="Genomic_DNA"/>
</dbReference>
<evidence type="ECO:0000313" key="6">
    <source>
        <dbReference type="Proteomes" id="UP000265828"/>
    </source>
</evidence>
<dbReference type="AlphaFoldDB" id="A0A395X9D2"/>
<dbReference type="InterPro" id="IPR007337">
    <property type="entry name" value="RelB/DinJ"/>
</dbReference>
<evidence type="ECO:0000256" key="2">
    <source>
        <dbReference type="ARBA" id="ARBA00022649"/>
    </source>
</evidence>
<dbReference type="GO" id="GO:0015643">
    <property type="term" value="F:toxic substance binding"/>
    <property type="evidence" value="ECO:0007669"/>
    <property type="project" value="InterPro"/>
</dbReference>
<accession>A0A395X9D2</accession>
<dbReference type="NCBIfam" id="TIGR02384">
    <property type="entry name" value="RelB_DinJ"/>
    <property type="match status" value="1"/>
</dbReference>
<reference evidence="6 7" key="1">
    <citation type="submission" date="2018-08" db="EMBL/GenBank/DDBJ databases">
        <title>A genome reference for cultivated species of the human gut microbiota.</title>
        <authorList>
            <person name="Zou Y."/>
            <person name="Xue W."/>
            <person name="Luo G."/>
        </authorList>
    </citation>
    <scope>NUCLEOTIDE SEQUENCE [LARGE SCALE GENOMIC DNA]</scope>
    <source>
        <strain evidence="3 6">AF14-23</strain>
        <strain evidence="4 7">AF37-6AC</strain>
    </source>
</reference>
<dbReference type="Proteomes" id="UP000265828">
    <property type="component" value="Unassembled WGS sequence"/>
</dbReference>
<dbReference type="InterPro" id="IPR013321">
    <property type="entry name" value="Arc_rbn_hlx_hlx"/>
</dbReference>
<dbReference type="GO" id="GO:0044010">
    <property type="term" value="P:single-species biofilm formation"/>
    <property type="evidence" value="ECO:0007669"/>
    <property type="project" value="InterPro"/>
</dbReference>
<dbReference type="EMBL" id="QRZI01000002">
    <property type="protein sequence ID" value="RGV65581.1"/>
    <property type="molecule type" value="Genomic_DNA"/>
</dbReference>
<proteinExistence type="inferred from homology"/>
<dbReference type="Proteomes" id="UP000285897">
    <property type="component" value="Unassembled WGS sequence"/>
</dbReference>
<dbReference type="Proteomes" id="UP000293506">
    <property type="component" value="Unassembled WGS sequence"/>
</dbReference>